<comment type="caution">
    <text evidence="1">The sequence shown here is derived from an EMBL/GenBank/DDBJ whole genome shotgun (WGS) entry which is preliminary data.</text>
</comment>
<evidence type="ECO:0000313" key="2">
    <source>
        <dbReference type="Proteomes" id="UP000663889"/>
    </source>
</evidence>
<accession>A0A815K2C1</accession>
<organism evidence="1 2">
    <name type="scientific">Rotaria sordida</name>
    <dbReference type="NCBI Taxonomy" id="392033"/>
    <lineage>
        <taxon>Eukaryota</taxon>
        <taxon>Metazoa</taxon>
        <taxon>Spiralia</taxon>
        <taxon>Gnathifera</taxon>
        <taxon>Rotifera</taxon>
        <taxon>Eurotatoria</taxon>
        <taxon>Bdelloidea</taxon>
        <taxon>Philodinida</taxon>
        <taxon>Philodinidae</taxon>
        <taxon>Rotaria</taxon>
    </lineage>
</organism>
<name>A0A815K2C1_9BILA</name>
<dbReference type="AlphaFoldDB" id="A0A815K2C1"/>
<protein>
    <submittedName>
        <fullName evidence="1">Uncharacterized protein</fullName>
    </submittedName>
</protein>
<gene>
    <name evidence="1" type="ORF">SEV965_LOCUS30641</name>
</gene>
<dbReference type="EMBL" id="CAJNOU010003344">
    <property type="protein sequence ID" value="CAF1385489.1"/>
    <property type="molecule type" value="Genomic_DNA"/>
</dbReference>
<reference evidence="1" key="1">
    <citation type="submission" date="2021-02" db="EMBL/GenBank/DDBJ databases">
        <authorList>
            <person name="Nowell W R."/>
        </authorList>
    </citation>
    <scope>NUCLEOTIDE SEQUENCE</scope>
</reference>
<proteinExistence type="predicted"/>
<dbReference type="Proteomes" id="UP000663889">
    <property type="component" value="Unassembled WGS sequence"/>
</dbReference>
<evidence type="ECO:0000313" key="1">
    <source>
        <dbReference type="EMBL" id="CAF1385489.1"/>
    </source>
</evidence>
<sequence length="204" mass="24247">MNYEQIYQEIRDNLLPKIRQMSQRTQSIILSTTKAFNRMQKYKDVTNQTCLLPSLILYIGQFSTNLTRIVQTEVPFIEQELKRIVPDMNKLQNKIKQLTHDDKQQKIVVRFNKEQMQKFYELTNTYKKLNDEMFELNKKLMQMMNEILAPGISTVDEYNECMKLTARALIDYGYNQSVEHIDDDDVNEFLLSTDILLPNNRTDM</sequence>